<dbReference type="GO" id="GO:0004831">
    <property type="term" value="F:tyrosine-tRNA ligase activity"/>
    <property type="evidence" value="ECO:0007669"/>
    <property type="project" value="UniProtKB-EC"/>
</dbReference>
<dbReference type="CDD" id="cd00805">
    <property type="entry name" value="TyrRS_core"/>
    <property type="match status" value="1"/>
</dbReference>
<dbReference type="PANTHER" id="PTHR11766:SF0">
    <property type="entry name" value="TYROSINE--TRNA LIGASE, MITOCHONDRIAL"/>
    <property type="match status" value="1"/>
</dbReference>
<comment type="subcellular location">
    <subcellularLocation>
        <location evidence="2">Mitochondrion matrix</location>
    </subcellularLocation>
</comment>
<evidence type="ECO:0000256" key="3">
    <source>
        <dbReference type="ARBA" id="ARBA00005594"/>
    </source>
</evidence>
<evidence type="ECO:0000256" key="12">
    <source>
        <dbReference type="ARBA" id="ARBA00048248"/>
    </source>
</evidence>
<dbReference type="PANTHER" id="PTHR11766">
    <property type="entry name" value="TYROSYL-TRNA SYNTHETASE"/>
    <property type="match status" value="1"/>
</dbReference>
<dbReference type="FunFam" id="3.10.290.10:FF:000017">
    <property type="entry name" value="Tyrosine--tRNA ligase"/>
    <property type="match status" value="1"/>
</dbReference>
<dbReference type="EMBL" id="JAPXFL010000003">
    <property type="protein sequence ID" value="KAK9508965.1"/>
    <property type="molecule type" value="Genomic_DNA"/>
</dbReference>
<evidence type="ECO:0000256" key="8">
    <source>
        <dbReference type="ARBA" id="ARBA00022917"/>
    </source>
</evidence>
<evidence type="ECO:0000313" key="14">
    <source>
        <dbReference type="EMBL" id="KAK9508965.1"/>
    </source>
</evidence>
<dbReference type="Proteomes" id="UP001461498">
    <property type="component" value="Unassembled WGS sequence"/>
</dbReference>
<comment type="catalytic activity">
    <reaction evidence="12 13">
        <text>tRNA(Tyr) + L-tyrosine + ATP = L-tyrosyl-tRNA(Tyr) + AMP + diphosphate + H(+)</text>
        <dbReference type="Rhea" id="RHEA:10220"/>
        <dbReference type="Rhea" id="RHEA-COMP:9706"/>
        <dbReference type="Rhea" id="RHEA-COMP:9707"/>
        <dbReference type="ChEBI" id="CHEBI:15378"/>
        <dbReference type="ChEBI" id="CHEBI:30616"/>
        <dbReference type="ChEBI" id="CHEBI:33019"/>
        <dbReference type="ChEBI" id="CHEBI:58315"/>
        <dbReference type="ChEBI" id="CHEBI:78442"/>
        <dbReference type="ChEBI" id="CHEBI:78536"/>
        <dbReference type="ChEBI" id="CHEBI:456215"/>
        <dbReference type="EC" id="6.1.1.1"/>
    </reaction>
</comment>
<dbReference type="InterPro" id="IPR024088">
    <property type="entry name" value="Tyr-tRNA-ligase_bac-type"/>
</dbReference>
<name>A0AAW1DKZ0_9HEMI</name>
<dbReference type="AlphaFoldDB" id="A0AAW1DKZ0"/>
<keyword evidence="5 13" id="KW-0436">Ligase</keyword>
<dbReference type="Gene3D" id="3.40.50.620">
    <property type="entry name" value="HUPs"/>
    <property type="match status" value="1"/>
</dbReference>
<dbReference type="Gene3D" id="3.10.290.10">
    <property type="entry name" value="RNA-binding S4 domain"/>
    <property type="match status" value="1"/>
</dbReference>
<dbReference type="FunFam" id="1.10.240.10:FF:000001">
    <property type="entry name" value="Tyrosine--tRNA ligase"/>
    <property type="match status" value="1"/>
</dbReference>
<dbReference type="GO" id="GO:0005829">
    <property type="term" value="C:cytosol"/>
    <property type="evidence" value="ECO:0007669"/>
    <property type="project" value="TreeGrafter"/>
</dbReference>
<sequence length="460" mass="52390">MFLRKFLTHFKSNGLFYSGIRFYSNRNIMSLQERGMFNDIFPSNTAQEIIDLCNSHSQCVYAGFDPTSDSLHVGNLLVIIHLLHWQRGGHNVIAVLGGATGQIGDPSGRIKDREEQQETIIKQNVDCLTGQLTKLFENHKQYFWKGENLNPIRILDNISWYENQNAVNFISKIGRHFRMGTLLSRTSVETRLQSEIGMNFTEFTYQIFQAYDWYHLCKNFDCRFQIGGSDQMGNIMSGHEFISKTLGKTVYGLTLPLIKSEAGDKFGKTAGNAVWLDSNKTSPFEFYQYFVRLPDSRIEEMLKLLTFMKLGEIKDLMSKHMAKPEERRAQKHLAELLTVLVHGEEGLAEAKLTTSAMYSTDLKTISSLTVPQISSIFRGAPIIEILLRPGITVKQLALGAKCFLTESDADRIINAGGFYINHNRTKNPEEILTLGVHILPNDVSLLRVGKKNYWIVKWLK</sequence>
<dbReference type="GO" id="GO:0005759">
    <property type="term" value="C:mitochondrial matrix"/>
    <property type="evidence" value="ECO:0007669"/>
    <property type="project" value="UniProtKB-SubCell"/>
</dbReference>
<dbReference type="EC" id="6.1.1.1" evidence="13"/>
<keyword evidence="7 13" id="KW-0067">ATP-binding</keyword>
<keyword evidence="6 13" id="KW-0547">Nucleotide-binding</keyword>
<evidence type="ECO:0000256" key="13">
    <source>
        <dbReference type="RuleBase" id="RU361234"/>
    </source>
</evidence>
<dbReference type="Gene3D" id="1.10.240.10">
    <property type="entry name" value="Tyrosyl-Transfer RNA Synthetase"/>
    <property type="match status" value="1"/>
</dbReference>
<dbReference type="GO" id="GO:0006437">
    <property type="term" value="P:tyrosyl-tRNA aminoacylation"/>
    <property type="evidence" value="ECO:0007669"/>
    <property type="project" value="InterPro"/>
</dbReference>
<dbReference type="NCBIfam" id="TIGR00234">
    <property type="entry name" value="tyrS"/>
    <property type="match status" value="1"/>
</dbReference>
<keyword evidence="9" id="KW-0809">Transit peptide</keyword>
<gene>
    <name evidence="14" type="ORF">O3M35_006393</name>
</gene>
<dbReference type="EMBL" id="JAPXFL010000003">
    <property type="protein sequence ID" value="KAK9508964.1"/>
    <property type="molecule type" value="Genomic_DNA"/>
</dbReference>
<organism evidence="14 15">
    <name type="scientific">Rhynocoris fuscipes</name>
    <dbReference type="NCBI Taxonomy" id="488301"/>
    <lineage>
        <taxon>Eukaryota</taxon>
        <taxon>Metazoa</taxon>
        <taxon>Ecdysozoa</taxon>
        <taxon>Arthropoda</taxon>
        <taxon>Hexapoda</taxon>
        <taxon>Insecta</taxon>
        <taxon>Pterygota</taxon>
        <taxon>Neoptera</taxon>
        <taxon>Paraneoptera</taxon>
        <taxon>Hemiptera</taxon>
        <taxon>Heteroptera</taxon>
        <taxon>Panheteroptera</taxon>
        <taxon>Cimicomorpha</taxon>
        <taxon>Reduviidae</taxon>
        <taxon>Harpactorinae</taxon>
        <taxon>Harpactorini</taxon>
        <taxon>Rhynocoris</taxon>
    </lineage>
</organism>
<dbReference type="FunFam" id="3.40.50.620:FF:000107">
    <property type="entry name" value="Tyrosine--tRNA ligase"/>
    <property type="match status" value="1"/>
</dbReference>
<dbReference type="PRINTS" id="PR01040">
    <property type="entry name" value="TRNASYNTHTYR"/>
</dbReference>
<keyword evidence="11 13" id="KW-0030">Aminoacyl-tRNA synthetase</keyword>
<evidence type="ECO:0000313" key="15">
    <source>
        <dbReference type="Proteomes" id="UP001461498"/>
    </source>
</evidence>
<comment type="function">
    <text evidence="1">Catalyzes the attachment of tyrosine to tRNA(Tyr) in a two-step reaction: tyrosine is first activated by ATP to form Tyr-AMP and then transferred to the acceptor end of tRNA(Tyr).</text>
</comment>
<dbReference type="InterPro" id="IPR002305">
    <property type="entry name" value="aa-tRNA-synth_Ic"/>
</dbReference>
<dbReference type="InterPro" id="IPR036986">
    <property type="entry name" value="S4_RNA-bd_sf"/>
</dbReference>
<comment type="caution">
    <text evidence="14">The sequence shown here is derived from an EMBL/GenBank/DDBJ whole genome shotgun (WGS) entry which is preliminary data.</text>
</comment>
<keyword evidence="8 13" id="KW-0648">Protein biosynthesis</keyword>
<accession>A0AAW1DKZ0</accession>
<dbReference type="GO" id="GO:0003723">
    <property type="term" value="F:RNA binding"/>
    <property type="evidence" value="ECO:0007669"/>
    <property type="project" value="InterPro"/>
</dbReference>
<comment type="similarity">
    <text evidence="3 13">Belongs to the class-I aminoacyl-tRNA synthetase family.</text>
</comment>
<dbReference type="InterPro" id="IPR002307">
    <property type="entry name" value="Tyr-tRNA-ligase"/>
</dbReference>
<reference evidence="14 15" key="1">
    <citation type="submission" date="2022-12" db="EMBL/GenBank/DDBJ databases">
        <title>Chromosome-level genome assembly of true bugs.</title>
        <authorList>
            <person name="Ma L."/>
            <person name="Li H."/>
        </authorList>
    </citation>
    <scope>NUCLEOTIDE SEQUENCE [LARGE SCALE GENOMIC DNA]</scope>
    <source>
        <strain evidence="14">Lab_2022b</strain>
    </source>
</reference>
<evidence type="ECO:0000256" key="1">
    <source>
        <dbReference type="ARBA" id="ARBA00002025"/>
    </source>
</evidence>
<evidence type="ECO:0000256" key="2">
    <source>
        <dbReference type="ARBA" id="ARBA00004305"/>
    </source>
</evidence>
<dbReference type="InterPro" id="IPR014729">
    <property type="entry name" value="Rossmann-like_a/b/a_fold"/>
</dbReference>
<protein>
    <recommendedName>
        <fullName evidence="13">Tyrosine--tRNA ligase</fullName>
        <ecNumber evidence="13">6.1.1.1</ecNumber>
    </recommendedName>
    <alternativeName>
        <fullName evidence="13">Tyrosyl-tRNA synthetase</fullName>
    </alternativeName>
</protein>
<evidence type="ECO:0000256" key="10">
    <source>
        <dbReference type="ARBA" id="ARBA00023128"/>
    </source>
</evidence>
<dbReference type="InterPro" id="IPR001412">
    <property type="entry name" value="aa-tRNA-synth_I_CS"/>
</dbReference>
<evidence type="ECO:0000256" key="11">
    <source>
        <dbReference type="ARBA" id="ARBA00023146"/>
    </source>
</evidence>
<evidence type="ECO:0000256" key="9">
    <source>
        <dbReference type="ARBA" id="ARBA00022946"/>
    </source>
</evidence>
<keyword evidence="15" id="KW-1185">Reference proteome</keyword>
<dbReference type="SUPFAM" id="SSF52374">
    <property type="entry name" value="Nucleotidylyl transferase"/>
    <property type="match status" value="1"/>
</dbReference>
<comment type="subunit">
    <text evidence="4">Homodimer.</text>
</comment>
<evidence type="ECO:0000256" key="4">
    <source>
        <dbReference type="ARBA" id="ARBA00011738"/>
    </source>
</evidence>
<dbReference type="Pfam" id="PF00579">
    <property type="entry name" value="tRNA-synt_1b"/>
    <property type="match status" value="1"/>
</dbReference>
<proteinExistence type="inferred from homology"/>
<keyword evidence="10" id="KW-0496">Mitochondrion</keyword>
<dbReference type="SUPFAM" id="SSF55174">
    <property type="entry name" value="Alpha-L RNA-binding motif"/>
    <property type="match status" value="1"/>
</dbReference>
<evidence type="ECO:0000256" key="6">
    <source>
        <dbReference type="ARBA" id="ARBA00022741"/>
    </source>
</evidence>
<dbReference type="PROSITE" id="PS00178">
    <property type="entry name" value="AA_TRNA_LIGASE_I"/>
    <property type="match status" value="1"/>
</dbReference>
<evidence type="ECO:0000256" key="5">
    <source>
        <dbReference type="ARBA" id="ARBA00022598"/>
    </source>
</evidence>
<dbReference type="GO" id="GO:0005524">
    <property type="term" value="F:ATP binding"/>
    <property type="evidence" value="ECO:0007669"/>
    <property type="project" value="UniProtKB-KW"/>
</dbReference>
<evidence type="ECO:0000256" key="7">
    <source>
        <dbReference type="ARBA" id="ARBA00022840"/>
    </source>
</evidence>